<evidence type="ECO:0000313" key="1">
    <source>
        <dbReference type="EMBL" id="DAD92316.1"/>
    </source>
</evidence>
<accession>A0A8S5NCX9</accession>
<organism evidence="1">
    <name type="scientific">Myoviridae sp. ct9MV2</name>
    <dbReference type="NCBI Taxonomy" id="2826625"/>
    <lineage>
        <taxon>Viruses</taxon>
        <taxon>Duplodnaviria</taxon>
        <taxon>Heunggongvirae</taxon>
        <taxon>Uroviricota</taxon>
        <taxon>Caudoviricetes</taxon>
    </lineage>
</organism>
<name>A0A8S5NCX9_9CAUD</name>
<sequence>MLIYTLLSIDKSAILAIFTASKHCLDTTKI</sequence>
<protein>
    <submittedName>
        <fullName evidence="1">Uncharacterized protein</fullName>
    </submittedName>
</protein>
<proteinExistence type="predicted"/>
<dbReference type="EMBL" id="BK015132">
    <property type="protein sequence ID" value="DAD92316.1"/>
    <property type="molecule type" value="Genomic_DNA"/>
</dbReference>
<reference evidence="1" key="1">
    <citation type="journal article" date="2021" name="Proc. Natl. Acad. Sci. U.S.A.">
        <title>A Catalog of Tens of Thousands of Viruses from Human Metagenomes Reveals Hidden Associations with Chronic Diseases.</title>
        <authorList>
            <person name="Tisza M.J."/>
            <person name="Buck C.B."/>
        </authorList>
    </citation>
    <scope>NUCLEOTIDE SEQUENCE</scope>
    <source>
        <strain evidence="1">Ct9MV2</strain>
    </source>
</reference>